<accession>A0ABR3SND1</accession>
<dbReference type="SUPFAM" id="SSF51735">
    <property type="entry name" value="NAD(P)-binding Rossmann-fold domains"/>
    <property type="match status" value="1"/>
</dbReference>
<dbReference type="EMBL" id="JAJVDC020000093">
    <property type="protein sequence ID" value="KAL1625535.1"/>
    <property type="molecule type" value="Genomic_DNA"/>
</dbReference>
<name>A0ABR3SND1_9PEZI</name>
<dbReference type="Pfam" id="PF00106">
    <property type="entry name" value="adh_short"/>
    <property type="match status" value="2"/>
</dbReference>
<dbReference type="Gene3D" id="3.40.50.720">
    <property type="entry name" value="NAD(P)-binding Rossmann-like Domain"/>
    <property type="match status" value="1"/>
</dbReference>
<dbReference type="Proteomes" id="UP001521116">
    <property type="component" value="Unassembled WGS sequence"/>
</dbReference>
<evidence type="ECO:0000313" key="5">
    <source>
        <dbReference type="EMBL" id="KAL1625535.1"/>
    </source>
</evidence>
<evidence type="ECO:0000256" key="2">
    <source>
        <dbReference type="ARBA" id="ARBA00022857"/>
    </source>
</evidence>
<comment type="similarity">
    <text evidence="1 4">Belongs to the short-chain dehydrogenases/reductases (SDR) family.</text>
</comment>
<protein>
    <recommendedName>
        <fullName evidence="7">Short-chain dehydrogenase</fullName>
    </recommendedName>
</protein>
<dbReference type="InterPro" id="IPR036291">
    <property type="entry name" value="NAD(P)-bd_dom_sf"/>
</dbReference>
<dbReference type="PANTHER" id="PTHR44169:SF6">
    <property type="entry name" value="NADPH-DEPENDENT 1-ACYLDIHYDROXYACETONE PHOSPHATE REDUCTASE"/>
    <property type="match status" value="1"/>
</dbReference>
<proteinExistence type="inferred from homology"/>
<organism evidence="5 6">
    <name type="scientific">Neofusicoccum ribis</name>
    <dbReference type="NCBI Taxonomy" id="45134"/>
    <lineage>
        <taxon>Eukaryota</taxon>
        <taxon>Fungi</taxon>
        <taxon>Dikarya</taxon>
        <taxon>Ascomycota</taxon>
        <taxon>Pezizomycotina</taxon>
        <taxon>Dothideomycetes</taxon>
        <taxon>Dothideomycetes incertae sedis</taxon>
        <taxon>Botryosphaeriales</taxon>
        <taxon>Botryosphaeriaceae</taxon>
        <taxon>Neofusicoccum</taxon>
    </lineage>
</organism>
<dbReference type="PRINTS" id="PR00081">
    <property type="entry name" value="GDHRDH"/>
</dbReference>
<gene>
    <name evidence="5" type="ORF">SLS56_007282</name>
</gene>
<dbReference type="PANTHER" id="PTHR44169">
    <property type="entry name" value="NADPH-DEPENDENT 1-ACYLDIHYDROXYACETONE PHOSPHATE REDUCTASE"/>
    <property type="match status" value="1"/>
</dbReference>
<evidence type="ECO:0000256" key="1">
    <source>
        <dbReference type="ARBA" id="ARBA00006484"/>
    </source>
</evidence>
<evidence type="ECO:0000256" key="3">
    <source>
        <dbReference type="ARBA" id="ARBA00023002"/>
    </source>
</evidence>
<evidence type="ECO:0000313" key="6">
    <source>
        <dbReference type="Proteomes" id="UP001521116"/>
    </source>
</evidence>
<keyword evidence="3" id="KW-0560">Oxidoreductase</keyword>
<keyword evidence="2" id="KW-0521">NADP</keyword>
<keyword evidence="6" id="KW-1185">Reference proteome</keyword>
<dbReference type="InterPro" id="IPR020904">
    <property type="entry name" value="Sc_DH/Rdtase_CS"/>
</dbReference>
<dbReference type="InterPro" id="IPR002347">
    <property type="entry name" value="SDR_fam"/>
</dbReference>
<comment type="caution">
    <text evidence="5">The sequence shown here is derived from an EMBL/GenBank/DDBJ whole genome shotgun (WGS) entry which is preliminary data.</text>
</comment>
<dbReference type="CDD" id="cd05374">
    <property type="entry name" value="17beta-HSD-like_SDR_c"/>
    <property type="match status" value="1"/>
</dbReference>
<dbReference type="PRINTS" id="PR00080">
    <property type="entry name" value="SDRFAMILY"/>
</dbReference>
<reference evidence="5 6" key="1">
    <citation type="submission" date="2024-02" db="EMBL/GenBank/DDBJ databases">
        <title>De novo assembly and annotation of 12 fungi associated with fruit tree decline syndrome in Ontario, Canada.</title>
        <authorList>
            <person name="Sulman M."/>
            <person name="Ellouze W."/>
            <person name="Ilyukhin E."/>
        </authorList>
    </citation>
    <scope>NUCLEOTIDE SEQUENCE [LARGE SCALE GENOMIC DNA]</scope>
    <source>
        <strain evidence="5 6">M1-105</strain>
    </source>
</reference>
<evidence type="ECO:0008006" key="7">
    <source>
        <dbReference type="Google" id="ProtNLM"/>
    </source>
</evidence>
<evidence type="ECO:0000256" key="4">
    <source>
        <dbReference type="RuleBase" id="RU000363"/>
    </source>
</evidence>
<sequence>MSTPKTVLITGCSAGGIGFALAEEFQSRGCHVFATARSPAKMEALSKLPNVTLLPLDVCSQASIEAAVSAVSAQTGGTLDYLINNAGAVYVMPILDSDMQKAKSLFDVNLWGVIAVTQAFAPLVIASKGAIVNISSLAALMYTPYYGNECPLLTGVPNFTLGIYGASKAALQSFSETLRLELQPFGVKVVTAVSGAVKSKIFTNAPALRLPEDSLYTPAEKEIVARAGGADVEKNHSTLEDYSRTLISDILGGASGKVYRGSMSSIVKILTAWMPSFLFDWVSTLDTGLEKVGKPKQL</sequence>
<dbReference type="PROSITE" id="PS00061">
    <property type="entry name" value="ADH_SHORT"/>
    <property type="match status" value="1"/>
</dbReference>